<comment type="caution">
    <text evidence="1">The sequence shown here is derived from an EMBL/GenBank/DDBJ whole genome shotgun (WGS) entry which is preliminary data.</text>
</comment>
<proteinExistence type="predicted"/>
<dbReference type="InterPro" id="IPR015943">
    <property type="entry name" value="WD40/YVTN_repeat-like_dom_sf"/>
</dbReference>
<organism evidence="1 2">
    <name type="scientific">Aquimarina celericrescens</name>
    <dbReference type="NCBI Taxonomy" id="1964542"/>
    <lineage>
        <taxon>Bacteria</taxon>
        <taxon>Pseudomonadati</taxon>
        <taxon>Bacteroidota</taxon>
        <taxon>Flavobacteriia</taxon>
        <taxon>Flavobacteriales</taxon>
        <taxon>Flavobacteriaceae</taxon>
        <taxon>Aquimarina</taxon>
    </lineage>
</organism>
<dbReference type="PANTHER" id="PTHR36220">
    <property type="entry name" value="UNNAMED PRODUCT"/>
    <property type="match status" value="1"/>
</dbReference>
<dbReference type="PANTHER" id="PTHR36220:SF1">
    <property type="entry name" value="GAMMA TUBULIN COMPLEX COMPONENT C-TERMINAL DOMAIN-CONTAINING PROTEIN"/>
    <property type="match status" value="1"/>
</dbReference>
<evidence type="ECO:0000313" key="1">
    <source>
        <dbReference type="EMBL" id="MFD2186024.1"/>
    </source>
</evidence>
<dbReference type="EMBL" id="JBHUHY010000003">
    <property type="protein sequence ID" value="MFD2186024.1"/>
    <property type="molecule type" value="Genomic_DNA"/>
</dbReference>
<sequence length="431" mass="47488">MKKTIFIIYLSIVTLTTSCTNWKQIGQDIHSAAPGDYSGMATAMNSDGSVIAVGSPYNDNNGIGAGHVRVFQNQDDKWIPLGKNIEGLEPYEHFGSTIAMSANGNIIAVGATHSKANGDNSGQVRTFEYRDKDWVQLGQYLNGANAYDEFGYHISLSDDGKTLASGAPHNEPAGEINSSITIYTLNNKNTWEILGNPIQGTVRTPYFEGHRIHHEGQIGKTFELSGDGLSLVISSDYSQGNVIVYTWIDGRWQRKGNIINYDHRGYNLPANTVAINKDGSSIAIGYANTQVSKYTNESKRGNILLNGHVQVFTLNANTEWEQVGNTIYGMDLDHFAYKVKLSQSGNRLAVTSNGSDLDGGAKDYNFVSIFELIDDKWQLDGERIKLEKAYLDFPNAVDINEDATMVIIGNSNMDKNYNTFGEVKIFKNDSE</sequence>
<dbReference type="PROSITE" id="PS51257">
    <property type="entry name" value="PROKAR_LIPOPROTEIN"/>
    <property type="match status" value="1"/>
</dbReference>
<dbReference type="RefSeq" id="WP_378319010.1">
    <property type="nucleotide sequence ID" value="NZ_JBHUHY010000003.1"/>
</dbReference>
<name>A0ABW5AT11_9FLAO</name>
<accession>A0ABW5AT11</accession>
<gene>
    <name evidence="1" type="ORF">ACFSJT_04420</name>
</gene>
<dbReference type="Proteomes" id="UP001597344">
    <property type="component" value="Unassembled WGS sequence"/>
</dbReference>
<dbReference type="Gene3D" id="2.130.10.10">
    <property type="entry name" value="YVTN repeat-like/Quinoprotein amine dehydrogenase"/>
    <property type="match status" value="1"/>
</dbReference>
<keyword evidence="2" id="KW-1185">Reference proteome</keyword>
<evidence type="ECO:0008006" key="3">
    <source>
        <dbReference type="Google" id="ProtNLM"/>
    </source>
</evidence>
<evidence type="ECO:0000313" key="2">
    <source>
        <dbReference type="Proteomes" id="UP001597344"/>
    </source>
</evidence>
<protein>
    <recommendedName>
        <fullName evidence="3">PKD domain-containing protein</fullName>
    </recommendedName>
</protein>
<dbReference type="InterPro" id="IPR011043">
    <property type="entry name" value="Gal_Oxase/kelch_b-propeller"/>
</dbReference>
<dbReference type="SUPFAM" id="SSF50965">
    <property type="entry name" value="Galactose oxidase, central domain"/>
    <property type="match status" value="1"/>
</dbReference>
<reference evidence="2" key="1">
    <citation type="journal article" date="2019" name="Int. J. Syst. Evol. Microbiol.">
        <title>The Global Catalogue of Microorganisms (GCM) 10K type strain sequencing project: providing services to taxonomists for standard genome sequencing and annotation.</title>
        <authorList>
            <consortium name="The Broad Institute Genomics Platform"/>
            <consortium name="The Broad Institute Genome Sequencing Center for Infectious Disease"/>
            <person name="Wu L."/>
            <person name="Ma J."/>
        </authorList>
    </citation>
    <scope>NUCLEOTIDE SEQUENCE [LARGE SCALE GENOMIC DNA]</scope>
    <source>
        <strain evidence="2">DT92</strain>
    </source>
</reference>